<evidence type="ECO:0000313" key="2">
    <source>
        <dbReference type="Proteomes" id="UP001231649"/>
    </source>
</evidence>
<dbReference type="EMBL" id="CM056808">
    <property type="protein sequence ID" value="KAJ8704322.1"/>
    <property type="molecule type" value="Genomic_DNA"/>
</dbReference>
<protein>
    <submittedName>
        <fullName evidence="1">Uncharacterized protein</fullName>
    </submittedName>
</protein>
<reference evidence="1" key="1">
    <citation type="submission" date="2023-03" db="EMBL/GenBank/DDBJ databases">
        <title>Chromosome-level genomes of two armyworms, Mythimna separata and Mythimna loreyi, provide insights into the biosynthesis and reception of sex pheromones.</title>
        <authorList>
            <person name="Zhao H."/>
        </authorList>
    </citation>
    <scope>NUCLEOTIDE SEQUENCE</scope>
    <source>
        <strain evidence="1">BeijingLab</strain>
    </source>
</reference>
<proteinExistence type="predicted"/>
<comment type="caution">
    <text evidence="1">The sequence shown here is derived from an EMBL/GenBank/DDBJ whole genome shotgun (WGS) entry which is preliminary data.</text>
</comment>
<accession>A0ACC2Q0R7</accession>
<organism evidence="1 2">
    <name type="scientific">Mythimna loreyi</name>
    <dbReference type="NCBI Taxonomy" id="667449"/>
    <lineage>
        <taxon>Eukaryota</taxon>
        <taxon>Metazoa</taxon>
        <taxon>Ecdysozoa</taxon>
        <taxon>Arthropoda</taxon>
        <taxon>Hexapoda</taxon>
        <taxon>Insecta</taxon>
        <taxon>Pterygota</taxon>
        <taxon>Neoptera</taxon>
        <taxon>Endopterygota</taxon>
        <taxon>Lepidoptera</taxon>
        <taxon>Glossata</taxon>
        <taxon>Ditrysia</taxon>
        <taxon>Noctuoidea</taxon>
        <taxon>Noctuidae</taxon>
        <taxon>Noctuinae</taxon>
        <taxon>Hadenini</taxon>
        <taxon>Mythimna</taxon>
    </lineage>
</organism>
<sequence>MLNTRQPLSDKWQQQALPDNEGEWKVVQSSKKRSRFVGQIGTATVDNISKFKAADTKIPFLLYNVSREVSFEDIACYVKEKTQVIIPPERIEMKHSKDYDSYKIMIPKHQIDLFENDNMWPAGVFFRRYFVFKTKSTQGSGENKAQK</sequence>
<evidence type="ECO:0000313" key="1">
    <source>
        <dbReference type="EMBL" id="KAJ8704322.1"/>
    </source>
</evidence>
<gene>
    <name evidence="1" type="ORF">PYW08_013046</name>
</gene>
<name>A0ACC2Q0R7_9NEOP</name>
<dbReference type="Proteomes" id="UP001231649">
    <property type="component" value="Chromosome 32"/>
</dbReference>
<keyword evidence="2" id="KW-1185">Reference proteome</keyword>